<reference evidence="1" key="2">
    <citation type="submission" date="2023-01" db="EMBL/GenBank/DDBJ databases">
        <title>Draft genome sequence of Devosia yakushimensis strain NBRC 103855.</title>
        <authorList>
            <person name="Sun Q."/>
            <person name="Mori K."/>
        </authorList>
    </citation>
    <scope>NUCLEOTIDE SEQUENCE</scope>
    <source>
        <strain evidence="1">NBRC 103855</strain>
    </source>
</reference>
<name>A0ABQ5UGZ3_9HYPH</name>
<dbReference type="EMBL" id="BSNG01000001">
    <property type="protein sequence ID" value="GLQ11251.1"/>
    <property type="molecule type" value="Genomic_DNA"/>
</dbReference>
<proteinExistence type="predicted"/>
<protein>
    <submittedName>
        <fullName evidence="1">Uncharacterized protein</fullName>
    </submittedName>
</protein>
<gene>
    <name evidence="1" type="ORF">GCM10007913_31830</name>
</gene>
<accession>A0ABQ5UGZ3</accession>
<keyword evidence="2" id="KW-1185">Reference proteome</keyword>
<evidence type="ECO:0000313" key="2">
    <source>
        <dbReference type="Proteomes" id="UP001161406"/>
    </source>
</evidence>
<organism evidence="1 2">
    <name type="scientific">Devosia yakushimensis</name>
    <dbReference type="NCBI Taxonomy" id="470028"/>
    <lineage>
        <taxon>Bacteria</taxon>
        <taxon>Pseudomonadati</taxon>
        <taxon>Pseudomonadota</taxon>
        <taxon>Alphaproteobacteria</taxon>
        <taxon>Hyphomicrobiales</taxon>
        <taxon>Devosiaceae</taxon>
        <taxon>Devosia</taxon>
    </lineage>
</organism>
<comment type="caution">
    <text evidence="1">The sequence shown here is derived from an EMBL/GenBank/DDBJ whole genome shotgun (WGS) entry which is preliminary data.</text>
</comment>
<evidence type="ECO:0000313" key="1">
    <source>
        <dbReference type="EMBL" id="GLQ11251.1"/>
    </source>
</evidence>
<dbReference type="Proteomes" id="UP001161406">
    <property type="component" value="Unassembled WGS sequence"/>
</dbReference>
<sequence length="63" mass="7188">MAIRLPLKVEPAQHASASRMRMIVLYEDFMDTMLGKTTIAISLRKMSAGIRKPIWYDFQDAGD</sequence>
<reference evidence="1" key="1">
    <citation type="journal article" date="2014" name="Int. J. Syst. Evol. Microbiol.">
        <title>Complete genome of a new Firmicutes species belonging to the dominant human colonic microbiota ('Ruminococcus bicirculans') reveals two chromosomes and a selective capacity to utilize plant glucans.</title>
        <authorList>
            <consortium name="NISC Comparative Sequencing Program"/>
            <person name="Wegmann U."/>
            <person name="Louis P."/>
            <person name="Goesmann A."/>
            <person name="Henrissat B."/>
            <person name="Duncan S.H."/>
            <person name="Flint H.J."/>
        </authorList>
    </citation>
    <scope>NUCLEOTIDE SEQUENCE</scope>
    <source>
        <strain evidence="1">NBRC 103855</strain>
    </source>
</reference>